<evidence type="ECO:0000256" key="2">
    <source>
        <dbReference type="ARBA" id="ARBA00022485"/>
    </source>
</evidence>
<proteinExistence type="predicted"/>
<dbReference type="Gene3D" id="3.30.70.20">
    <property type="match status" value="1"/>
</dbReference>
<keyword evidence="5" id="KW-0408">Iron</keyword>
<evidence type="ECO:0000256" key="4">
    <source>
        <dbReference type="ARBA" id="ARBA00022982"/>
    </source>
</evidence>
<accession>A0A0K1Q538</accession>
<dbReference type="SUPFAM" id="SSF54862">
    <property type="entry name" value="4Fe-4S ferredoxins"/>
    <property type="match status" value="1"/>
</dbReference>
<reference evidence="9 10" key="1">
    <citation type="submission" date="2015-08" db="EMBL/GenBank/DDBJ databases">
        <authorList>
            <person name="Babu N.S."/>
            <person name="Beckwith C.J."/>
            <person name="Beseler K.G."/>
            <person name="Brison A."/>
            <person name="Carone J.V."/>
            <person name="Caskin T.P."/>
            <person name="Diamond M."/>
            <person name="Durham M.E."/>
            <person name="Foxe J.M."/>
            <person name="Go M."/>
            <person name="Henderson B.A."/>
            <person name="Jones I.B."/>
            <person name="McGettigan J.A."/>
            <person name="Micheletti S.J."/>
            <person name="Nasrallah M.E."/>
            <person name="Ortiz D."/>
            <person name="Piller C.R."/>
            <person name="Privatt S.R."/>
            <person name="Schneider S.L."/>
            <person name="Sharp S."/>
            <person name="Smith T.C."/>
            <person name="Stanton J.D."/>
            <person name="Ullery H.E."/>
            <person name="Wilson R.J."/>
            <person name="Serrano M.G."/>
            <person name="Buck G."/>
            <person name="Lee V."/>
            <person name="Wang Y."/>
            <person name="Carvalho R."/>
            <person name="Voegtly L."/>
            <person name="Shi R."/>
            <person name="Duckworth R."/>
            <person name="Johnson A."/>
            <person name="Loviza R."/>
            <person name="Walstead R."/>
            <person name="Shah Z."/>
            <person name="Kiflezghi M."/>
            <person name="Wade K."/>
            <person name="Ball S.L."/>
            <person name="Bradley K.W."/>
            <person name="Asai D.J."/>
            <person name="Bowman C.A."/>
            <person name="Russell D.A."/>
            <person name="Pope W.H."/>
            <person name="Jacobs-Sera D."/>
            <person name="Hendrix R.W."/>
            <person name="Hatfull G.F."/>
        </authorList>
    </citation>
    <scope>NUCLEOTIDE SEQUENCE [LARGE SCALE GENOMIC DNA]</scope>
    <source>
        <strain evidence="9 10">DSM 27648</strain>
    </source>
</reference>
<dbReference type="AlphaFoldDB" id="A0A0K1Q538"/>
<dbReference type="Gene3D" id="2.60.40.10">
    <property type="entry name" value="Immunoglobulins"/>
    <property type="match status" value="1"/>
</dbReference>
<dbReference type="GO" id="GO:0051539">
    <property type="term" value="F:4 iron, 4 sulfur cluster binding"/>
    <property type="evidence" value="ECO:0007669"/>
    <property type="project" value="UniProtKB-KW"/>
</dbReference>
<name>A0A0K1Q538_9BACT</name>
<dbReference type="NCBIfam" id="TIGR02745">
    <property type="entry name" value="ccoG_rdxA_fixG"/>
    <property type="match status" value="1"/>
</dbReference>
<dbReference type="InterPro" id="IPR014116">
    <property type="entry name" value="Cyt_c_oxidase_cbb3_FixG"/>
</dbReference>
<dbReference type="InterPro" id="IPR032879">
    <property type="entry name" value="FixG_C"/>
</dbReference>
<dbReference type="Pfam" id="PF13746">
    <property type="entry name" value="Fer4_18"/>
    <property type="match status" value="1"/>
</dbReference>
<dbReference type="PROSITE" id="PS51379">
    <property type="entry name" value="4FE4S_FER_2"/>
    <property type="match status" value="1"/>
</dbReference>
<evidence type="ECO:0000256" key="7">
    <source>
        <dbReference type="SAM" id="Phobius"/>
    </source>
</evidence>
<evidence type="ECO:0000256" key="3">
    <source>
        <dbReference type="ARBA" id="ARBA00022723"/>
    </source>
</evidence>
<dbReference type="Proteomes" id="UP000064967">
    <property type="component" value="Chromosome"/>
</dbReference>
<keyword evidence="3" id="KW-0479">Metal-binding</keyword>
<keyword evidence="6" id="KW-0411">Iron-sulfur</keyword>
<keyword evidence="2" id="KW-0004">4Fe-4S</keyword>
<dbReference type="PANTHER" id="PTHR30176">
    <property type="entry name" value="FERREDOXIN-TYPE PROTEIN NAPH"/>
    <property type="match status" value="1"/>
</dbReference>
<dbReference type="PROSITE" id="PS00198">
    <property type="entry name" value="4FE4S_FER_1"/>
    <property type="match status" value="1"/>
</dbReference>
<dbReference type="KEGG" id="llu:AKJ09_07188"/>
<organism evidence="9 10">
    <name type="scientific">Labilithrix luteola</name>
    <dbReference type="NCBI Taxonomy" id="1391654"/>
    <lineage>
        <taxon>Bacteria</taxon>
        <taxon>Pseudomonadati</taxon>
        <taxon>Myxococcota</taxon>
        <taxon>Polyangia</taxon>
        <taxon>Polyangiales</taxon>
        <taxon>Labilitrichaceae</taxon>
        <taxon>Labilithrix</taxon>
    </lineage>
</organism>
<feature type="transmembrane region" description="Helical" evidence="7">
    <location>
        <begin position="89"/>
        <end position="110"/>
    </location>
</feature>
<protein>
    <submittedName>
        <fullName evidence="9">Type cbb3 cytochrome oxidase biogenesis protein CcoG, involved in Cu oxidation</fullName>
    </submittedName>
</protein>
<feature type="domain" description="4Fe-4S ferredoxin-type" evidence="8">
    <location>
        <begin position="256"/>
        <end position="284"/>
    </location>
</feature>
<dbReference type="GO" id="GO:0005886">
    <property type="term" value="C:plasma membrane"/>
    <property type="evidence" value="ECO:0007669"/>
    <property type="project" value="TreeGrafter"/>
</dbReference>
<sequence length="462" mass="51135">MNPTRRLPVISETATPGAGAIGRDGRRRAPYPADVNGRFVLARRVVYAALIAIWVALPWIPIGGHPAVFLDVDRRQFFLFGMTFNAQDVWLLFFALTGVGFLLVYATALLGRVWCGWACPQTVFLEALFRPIERLVNGPRATALRRKSLPTSFDSVWRAVVTHVAYVIAAALVAHVFLAYFVSLPRVFAMVRSAPRAHPEAFAWMIAVTALFYGNFAFFREQLCVLVCPYGRLQSVLVDDDSLVVGYDTGRGEPRGKAGATKGDCVDCKRCVVVCPTGIDIREGLQLDCIACTACIDACDAIMVKLGRPTGLVRYDSLRGLRGEKRKILRPRLFVYTVLLLVGALVATFAFGHRTSFEANVVRLPGPPYTRDEGMLRNAFELHLVNKSGKPEAFTIEPDSSANVDFVVPITNLELAPLADRRVPFFVTMPQSRFTADRPFLLRVRVGNETHEARGVFLGARQ</sequence>
<keyword evidence="7" id="KW-0812">Transmembrane</keyword>
<dbReference type="InterPro" id="IPR013783">
    <property type="entry name" value="Ig-like_fold"/>
</dbReference>
<evidence type="ECO:0000256" key="5">
    <source>
        <dbReference type="ARBA" id="ARBA00023004"/>
    </source>
</evidence>
<dbReference type="OrthoDB" id="9811700at2"/>
<keyword evidence="4" id="KW-0249">Electron transport</keyword>
<dbReference type="EMBL" id="CP012333">
    <property type="protein sequence ID" value="AKV00525.1"/>
    <property type="molecule type" value="Genomic_DNA"/>
</dbReference>
<dbReference type="InterPro" id="IPR017896">
    <property type="entry name" value="4Fe4S_Fe-S-bd"/>
</dbReference>
<dbReference type="GO" id="GO:0046872">
    <property type="term" value="F:metal ion binding"/>
    <property type="evidence" value="ECO:0007669"/>
    <property type="project" value="UniProtKB-KW"/>
</dbReference>
<dbReference type="RefSeq" id="WP_146651806.1">
    <property type="nucleotide sequence ID" value="NZ_CP012333.1"/>
</dbReference>
<dbReference type="Pfam" id="PF12801">
    <property type="entry name" value="Fer4_5"/>
    <property type="match status" value="1"/>
</dbReference>
<evidence type="ECO:0000313" key="10">
    <source>
        <dbReference type="Proteomes" id="UP000064967"/>
    </source>
</evidence>
<feature type="transmembrane region" description="Helical" evidence="7">
    <location>
        <begin position="155"/>
        <end position="181"/>
    </location>
</feature>
<keyword evidence="7" id="KW-0472">Membrane</keyword>
<dbReference type="PANTHER" id="PTHR30176:SF3">
    <property type="entry name" value="FERREDOXIN-TYPE PROTEIN NAPH"/>
    <property type="match status" value="1"/>
</dbReference>
<feature type="transmembrane region" description="Helical" evidence="7">
    <location>
        <begin position="201"/>
        <end position="219"/>
    </location>
</feature>
<feature type="transmembrane region" description="Helical" evidence="7">
    <location>
        <begin position="45"/>
        <end position="69"/>
    </location>
</feature>
<keyword evidence="10" id="KW-1185">Reference proteome</keyword>
<keyword evidence="1" id="KW-0813">Transport</keyword>
<evidence type="ECO:0000256" key="6">
    <source>
        <dbReference type="ARBA" id="ARBA00023014"/>
    </source>
</evidence>
<dbReference type="InterPro" id="IPR051684">
    <property type="entry name" value="Electron_Trans/Redox"/>
</dbReference>
<dbReference type="PATRIC" id="fig|1391654.3.peg.7299"/>
<keyword evidence="7" id="KW-1133">Transmembrane helix</keyword>
<dbReference type="STRING" id="1391654.AKJ09_07188"/>
<feature type="transmembrane region" description="Helical" evidence="7">
    <location>
        <begin position="333"/>
        <end position="352"/>
    </location>
</feature>
<evidence type="ECO:0000259" key="8">
    <source>
        <dbReference type="PROSITE" id="PS51379"/>
    </source>
</evidence>
<evidence type="ECO:0000256" key="1">
    <source>
        <dbReference type="ARBA" id="ARBA00022448"/>
    </source>
</evidence>
<dbReference type="Pfam" id="PF11614">
    <property type="entry name" value="FixG_C"/>
    <property type="match status" value="1"/>
</dbReference>
<evidence type="ECO:0000313" key="9">
    <source>
        <dbReference type="EMBL" id="AKV00525.1"/>
    </source>
</evidence>
<dbReference type="InterPro" id="IPR017900">
    <property type="entry name" value="4Fe4S_Fe_S_CS"/>
</dbReference>
<gene>
    <name evidence="9" type="ORF">AKJ09_07188</name>
</gene>